<evidence type="ECO:0000256" key="3">
    <source>
        <dbReference type="ARBA" id="ARBA00022737"/>
    </source>
</evidence>
<dbReference type="InterPro" id="IPR001258">
    <property type="entry name" value="NHL_repeat"/>
</dbReference>
<dbReference type="PANTHER" id="PTHR25462">
    <property type="entry name" value="BONUS, ISOFORM C-RELATED"/>
    <property type="match status" value="1"/>
</dbReference>
<evidence type="ECO:0000256" key="6">
    <source>
        <dbReference type="PROSITE-ProRule" id="PRU00024"/>
    </source>
</evidence>
<keyword evidence="8" id="KW-0175">Coiled coil</keyword>
<keyword evidence="4 6" id="KW-0863">Zinc-finger</keyword>
<evidence type="ECO:0000259" key="11">
    <source>
        <dbReference type="PROSITE" id="PS50119"/>
    </source>
</evidence>
<feature type="coiled-coil region" evidence="8">
    <location>
        <begin position="214"/>
        <end position="292"/>
    </location>
</feature>
<feature type="repeat" description="NHL" evidence="7">
    <location>
        <begin position="570"/>
        <end position="611"/>
    </location>
</feature>
<dbReference type="InterPro" id="IPR017907">
    <property type="entry name" value="Znf_RING_CS"/>
</dbReference>
<dbReference type="InterPro" id="IPR011042">
    <property type="entry name" value="6-blade_b-propeller_TolB-like"/>
</dbReference>
<accession>A0ABQ9F1P9</accession>
<evidence type="ECO:0000256" key="7">
    <source>
        <dbReference type="PROSITE-ProRule" id="PRU00504"/>
    </source>
</evidence>
<protein>
    <submittedName>
        <fullName evidence="12">Uncharacterized protein</fullName>
    </submittedName>
</protein>
<feature type="domain" description="B box-type" evidence="11">
    <location>
        <begin position="155"/>
        <end position="188"/>
    </location>
</feature>
<gene>
    <name evidence="12" type="ORF">KUTeg_010685</name>
</gene>
<keyword evidence="3" id="KW-0677">Repeat</keyword>
<dbReference type="SUPFAM" id="SSF101898">
    <property type="entry name" value="NHL repeat"/>
    <property type="match status" value="1"/>
</dbReference>
<keyword evidence="5" id="KW-0862">Zinc</keyword>
<proteinExistence type="predicted"/>
<dbReference type="PROSITE" id="PS51125">
    <property type="entry name" value="NHL"/>
    <property type="match status" value="1"/>
</dbReference>
<dbReference type="Pfam" id="PF13445">
    <property type="entry name" value="zf-RING_UBOX"/>
    <property type="match status" value="1"/>
</dbReference>
<dbReference type="Proteomes" id="UP001217089">
    <property type="component" value="Unassembled WGS sequence"/>
</dbReference>
<keyword evidence="13" id="KW-1185">Reference proteome</keyword>
<evidence type="ECO:0000256" key="1">
    <source>
        <dbReference type="ARBA" id="ARBA00022553"/>
    </source>
</evidence>
<dbReference type="EMBL" id="JARBDR010000496">
    <property type="protein sequence ID" value="KAJ8311330.1"/>
    <property type="molecule type" value="Genomic_DNA"/>
</dbReference>
<dbReference type="Gene3D" id="3.30.160.60">
    <property type="entry name" value="Classic Zinc Finger"/>
    <property type="match status" value="1"/>
</dbReference>
<dbReference type="PANTHER" id="PTHR25462:SF296">
    <property type="entry name" value="MEIOTIC P26, ISOFORM F"/>
    <property type="match status" value="1"/>
</dbReference>
<feature type="domain" description="RING-type" evidence="10">
    <location>
        <begin position="27"/>
        <end position="75"/>
    </location>
</feature>
<evidence type="ECO:0000313" key="13">
    <source>
        <dbReference type="Proteomes" id="UP001217089"/>
    </source>
</evidence>
<dbReference type="Gene3D" id="3.30.40.10">
    <property type="entry name" value="Zinc/RING finger domain, C3HC4 (zinc finger)"/>
    <property type="match status" value="1"/>
</dbReference>
<evidence type="ECO:0000256" key="9">
    <source>
        <dbReference type="SAM" id="MobiDB-lite"/>
    </source>
</evidence>
<evidence type="ECO:0000313" key="12">
    <source>
        <dbReference type="EMBL" id="KAJ8311330.1"/>
    </source>
</evidence>
<dbReference type="InterPro" id="IPR047153">
    <property type="entry name" value="TRIM45/56/19-like"/>
</dbReference>
<dbReference type="PROSITE" id="PS50119">
    <property type="entry name" value="ZF_BBOX"/>
    <property type="match status" value="1"/>
</dbReference>
<evidence type="ECO:0000256" key="8">
    <source>
        <dbReference type="SAM" id="Coils"/>
    </source>
</evidence>
<name>A0ABQ9F1P9_TEGGR</name>
<dbReference type="SUPFAM" id="SSF57845">
    <property type="entry name" value="B-box zinc-binding domain"/>
    <property type="match status" value="1"/>
</dbReference>
<dbReference type="InterPro" id="IPR027370">
    <property type="entry name" value="Znf-RING_euk"/>
</dbReference>
<keyword evidence="1" id="KW-0597">Phosphoprotein</keyword>
<dbReference type="PROSITE" id="PS00518">
    <property type="entry name" value="ZF_RING_1"/>
    <property type="match status" value="1"/>
</dbReference>
<organism evidence="12 13">
    <name type="scientific">Tegillarca granosa</name>
    <name type="common">Malaysian cockle</name>
    <name type="synonym">Anadara granosa</name>
    <dbReference type="NCBI Taxonomy" id="220873"/>
    <lineage>
        <taxon>Eukaryota</taxon>
        <taxon>Metazoa</taxon>
        <taxon>Spiralia</taxon>
        <taxon>Lophotrochozoa</taxon>
        <taxon>Mollusca</taxon>
        <taxon>Bivalvia</taxon>
        <taxon>Autobranchia</taxon>
        <taxon>Pteriomorphia</taxon>
        <taxon>Arcoida</taxon>
        <taxon>Arcoidea</taxon>
        <taxon>Arcidae</taxon>
        <taxon>Tegillarca</taxon>
    </lineage>
</organism>
<feature type="region of interest" description="Disordered" evidence="9">
    <location>
        <begin position="112"/>
        <end position="152"/>
    </location>
</feature>
<dbReference type="PROSITE" id="PS50089">
    <property type="entry name" value="ZF_RING_2"/>
    <property type="match status" value="1"/>
</dbReference>
<dbReference type="InterPro" id="IPR000315">
    <property type="entry name" value="Znf_B-box"/>
</dbReference>
<sequence length="657" mass="74999">MASEVLLVKNERVIENQHNGADELTICPICYEVFKAPKYLPCLHTFCQSCLCTYIKSAVNSDACVLSTGFNCPVCWKFVPSPGSVNSPEDWASQLPGNHLIRTLMDKQSLPKSAPPTMVNDVTPTNNNNTENKSGEIKERRVSRKLPKQPGTEPTLELLCKEHKDKKLDLFCGDHEAPCCISCLTDHHKTCYSVLTLEEAAKGVAKKQTTLDLLKRLKDINQLVENILEDKKANINDLEKQKEWIEKEVEQLKEGITIHLDKLVSNLRDDISLLHKKQMEDLKSQLERCEKRHRVVTNCQKVFDACLKHASDVHMFIEINKLKSILNEQEDYLSINQSEFNRIDYEFEIFQGNLKDCLQSLGSVKVNTAPSVRTVEIKNAPIRSTTSVSLKNCIPHEMKTLSLKIGKNNTIVRGGIFLPDGRLLLADHTNSRLCLFDEQYDMEMEIQVPGNPWDLSLIEHKKAAFTIPNKGCSLILILNLENMKLEKEIRFPGKLYGLSYIDGYFVVTTDTEFTFYHRGKSSVIVLDQEGNIIRTLFQGKVVQHVRAVSKDRIYFTDWDSNTVHCITLDGEELFHFTHGDLYRPRGLTLDREGNVYVCGLWSNSVFQFSPEGEYLRTILDKRDGTLSPEAIGFDINSNRFFVSRNQSVIKIYRMKKK</sequence>
<dbReference type="SUPFAM" id="SSF57850">
    <property type="entry name" value="RING/U-box"/>
    <property type="match status" value="1"/>
</dbReference>
<dbReference type="SMART" id="SM00184">
    <property type="entry name" value="RING"/>
    <property type="match status" value="1"/>
</dbReference>
<evidence type="ECO:0000256" key="2">
    <source>
        <dbReference type="ARBA" id="ARBA00022723"/>
    </source>
</evidence>
<evidence type="ECO:0000256" key="5">
    <source>
        <dbReference type="ARBA" id="ARBA00022833"/>
    </source>
</evidence>
<feature type="compositionally biased region" description="Low complexity" evidence="9">
    <location>
        <begin position="115"/>
        <end position="132"/>
    </location>
</feature>
<dbReference type="Gene3D" id="2.120.10.30">
    <property type="entry name" value="TolB, C-terminal domain"/>
    <property type="match status" value="1"/>
</dbReference>
<dbReference type="InterPro" id="IPR013083">
    <property type="entry name" value="Znf_RING/FYVE/PHD"/>
</dbReference>
<keyword evidence="2" id="KW-0479">Metal-binding</keyword>
<comment type="caution">
    <text evidence="12">The sequence shown here is derived from an EMBL/GenBank/DDBJ whole genome shotgun (WGS) entry which is preliminary data.</text>
</comment>
<evidence type="ECO:0000259" key="10">
    <source>
        <dbReference type="PROSITE" id="PS50089"/>
    </source>
</evidence>
<reference evidence="12 13" key="1">
    <citation type="submission" date="2022-12" db="EMBL/GenBank/DDBJ databases">
        <title>Chromosome-level genome of Tegillarca granosa.</title>
        <authorList>
            <person name="Kim J."/>
        </authorList>
    </citation>
    <scope>NUCLEOTIDE SEQUENCE [LARGE SCALE GENOMIC DNA]</scope>
    <source>
        <strain evidence="12">Teg-2019</strain>
        <tissue evidence="12">Adductor muscle</tissue>
    </source>
</reference>
<dbReference type="InterPro" id="IPR001841">
    <property type="entry name" value="Znf_RING"/>
</dbReference>
<evidence type="ECO:0000256" key="4">
    <source>
        <dbReference type="ARBA" id="ARBA00022771"/>
    </source>
</evidence>